<accession>A7EZS7</accession>
<organism evidence="1 2">
    <name type="scientific">Sclerotinia sclerotiorum (strain ATCC 18683 / 1980 / Ss-1)</name>
    <name type="common">White mold</name>
    <name type="synonym">Whetzelinia sclerotiorum</name>
    <dbReference type="NCBI Taxonomy" id="665079"/>
    <lineage>
        <taxon>Eukaryota</taxon>
        <taxon>Fungi</taxon>
        <taxon>Dikarya</taxon>
        <taxon>Ascomycota</taxon>
        <taxon>Pezizomycotina</taxon>
        <taxon>Leotiomycetes</taxon>
        <taxon>Helotiales</taxon>
        <taxon>Sclerotiniaceae</taxon>
        <taxon>Sclerotinia</taxon>
    </lineage>
</organism>
<proteinExistence type="predicted"/>
<sequence>MEIRERRRRQMQSIVVERSVAVFFDLEDRGEGFWGRGLEVSVGCGEGVVVDVEVVIGADFEIATGNVVGDIAVNVEVGVNGGKEMGWCIRLLLPTDRARRRSLNHLCSTSSSCSTTPSYSELFPSYRVPVFGAQEKYVVASEGPKSLYSIRLWNCHSFVVEIYVRKSQIFALTASGSGSDCATEDIREVSEINAVGIMRGRLQCEGFTAGVYNESKGAILRHQFFQFSIIQVRDSHQPTGDFKALLY</sequence>
<evidence type="ECO:0000313" key="2">
    <source>
        <dbReference type="Proteomes" id="UP000001312"/>
    </source>
</evidence>
<dbReference type="InParanoid" id="A7EZS7"/>
<evidence type="ECO:0000313" key="1">
    <source>
        <dbReference type="EMBL" id="EDN94969.1"/>
    </source>
</evidence>
<dbReference type="AlphaFoldDB" id="A7EZS7"/>
<dbReference type="EMBL" id="CH476636">
    <property type="protein sequence ID" value="EDN94969.1"/>
    <property type="molecule type" value="Genomic_DNA"/>
</dbReference>
<dbReference type="Proteomes" id="UP000001312">
    <property type="component" value="Unassembled WGS sequence"/>
</dbReference>
<reference evidence="2" key="1">
    <citation type="journal article" date="2011" name="PLoS Genet.">
        <title>Genomic analysis of the necrotrophic fungal pathogens Sclerotinia sclerotiorum and Botrytis cinerea.</title>
        <authorList>
            <person name="Amselem J."/>
            <person name="Cuomo C.A."/>
            <person name="van Kan J.A."/>
            <person name="Viaud M."/>
            <person name="Benito E.P."/>
            <person name="Couloux A."/>
            <person name="Coutinho P.M."/>
            <person name="de Vries R.P."/>
            <person name="Dyer P.S."/>
            <person name="Fillinger S."/>
            <person name="Fournier E."/>
            <person name="Gout L."/>
            <person name="Hahn M."/>
            <person name="Kohn L."/>
            <person name="Lapalu N."/>
            <person name="Plummer K.M."/>
            <person name="Pradier J.M."/>
            <person name="Quevillon E."/>
            <person name="Sharon A."/>
            <person name="Simon A."/>
            <person name="ten Have A."/>
            <person name="Tudzynski B."/>
            <person name="Tudzynski P."/>
            <person name="Wincker P."/>
            <person name="Andrew M."/>
            <person name="Anthouard V."/>
            <person name="Beever R.E."/>
            <person name="Beffa R."/>
            <person name="Benoit I."/>
            <person name="Bouzid O."/>
            <person name="Brault B."/>
            <person name="Chen Z."/>
            <person name="Choquer M."/>
            <person name="Collemare J."/>
            <person name="Cotton P."/>
            <person name="Danchin E.G."/>
            <person name="Da Silva C."/>
            <person name="Gautier A."/>
            <person name="Giraud C."/>
            <person name="Giraud T."/>
            <person name="Gonzalez C."/>
            <person name="Grossetete S."/>
            <person name="Guldener U."/>
            <person name="Henrissat B."/>
            <person name="Howlett B.J."/>
            <person name="Kodira C."/>
            <person name="Kretschmer M."/>
            <person name="Lappartient A."/>
            <person name="Leroch M."/>
            <person name="Levis C."/>
            <person name="Mauceli E."/>
            <person name="Neuveglise C."/>
            <person name="Oeser B."/>
            <person name="Pearson M."/>
            <person name="Poulain J."/>
            <person name="Poussereau N."/>
            <person name="Quesneville H."/>
            <person name="Rascle C."/>
            <person name="Schumacher J."/>
            <person name="Segurens B."/>
            <person name="Sexton A."/>
            <person name="Silva E."/>
            <person name="Sirven C."/>
            <person name="Soanes D.M."/>
            <person name="Talbot N.J."/>
            <person name="Templeton M."/>
            <person name="Yandava C."/>
            <person name="Yarden O."/>
            <person name="Zeng Q."/>
            <person name="Rollins J.A."/>
            <person name="Lebrun M.H."/>
            <person name="Dickman M."/>
        </authorList>
    </citation>
    <scope>NUCLEOTIDE SEQUENCE [LARGE SCALE GENOMIC DNA]</scope>
    <source>
        <strain evidence="2">ATCC 18683 / 1980 / Ss-1</strain>
    </source>
</reference>
<gene>
    <name evidence="1" type="ORF">SS1G_10844</name>
</gene>
<name>A7EZS7_SCLS1</name>
<protein>
    <submittedName>
        <fullName evidence="1">Uncharacterized protein</fullName>
    </submittedName>
</protein>
<dbReference type="RefSeq" id="XP_001588397.1">
    <property type="nucleotide sequence ID" value="XM_001588347.1"/>
</dbReference>
<dbReference type="KEGG" id="ssl:SS1G_10844"/>
<dbReference type="GeneID" id="5484300"/>
<keyword evidence="2" id="KW-1185">Reference proteome</keyword>